<feature type="non-terminal residue" evidence="1">
    <location>
        <position position="92"/>
    </location>
</feature>
<name>A0AA38G678_TAXCH</name>
<dbReference type="EMBL" id="JAHRHJ020000004">
    <property type="protein sequence ID" value="KAH9316992.1"/>
    <property type="molecule type" value="Genomic_DNA"/>
</dbReference>
<sequence length="92" mass="10796">QKSGNLEANILYQDSGNMNHFMESEEEDEIPILIELIIPFRCGIDHKEAWRNLELQQDNLDVLDDVRHEEDEMVLNELQAKKSTNVLTRDEE</sequence>
<protein>
    <submittedName>
        <fullName evidence="1">Uncharacterized protein</fullName>
    </submittedName>
</protein>
<evidence type="ECO:0000313" key="2">
    <source>
        <dbReference type="Proteomes" id="UP000824469"/>
    </source>
</evidence>
<feature type="non-terminal residue" evidence="1">
    <location>
        <position position="1"/>
    </location>
</feature>
<evidence type="ECO:0000313" key="1">
    <source>
        <dbReference type="EMBL" id="KAH9316992.1"/>
    </source>
</evidence>
<proteinExistence type="predicted"/>
<dbReference type="AlphaFoldDB" id="A0AA38G678"/>
<organism evidence="1 2">
    <name type="scientific">Taxus chinensis</name>
    <name type="common">Chinese yew</name>
    <name type="synonym">Taxus wallichiana var. chinensis</name>
    <dbReference type="NCBI Taxonomy" id="29808"/>
    <lineage>
        <taxon>Eukaryota</taxon>
        <taxon>Viridiplantae</taxon>
        <taxon>Streptophyta</taxon>
        <taxon>Embryophyta</taxon>
        <taxon>Tracheophyta</taxon>
        <taxon>Spermatophyta</taxon>
        <taxon>Pinopsida</taxon>
        <taxon>Pinidae</taxon>
        <taxon>Conifers II</taxon>
        <taxon>Cupressales</taxon>
        <taxon>Taxaceae</taxon>
        <taxon>Taxus</taxon>
    </lineage>
</organism>
<accession>A0AA38G678</accession>
<gene>
    <name evidence="1" type="ORF">KI387_018761</name>
</gene>
<keyword evidence="2" id="KW-1185">Reference proteome</keyword>
<dbReference type="Proteomes" id="UP000824469">
    <property type="component" value="Unassembled WGS sequence"/>
</dbReference>
<comment type="caution">
    <text evidence="1">The sequence shown here is derived from an EMBL/GenBank/DDBJ whole genome shotgun (WGS) entry which is preliminary data.</text>
</comment>
<reference evidence="1 2" key="1">
    <citation type="journal article" date="2021" name="Nat. Plants">
        <title>The Taxus genome provides insights into paclitaxel biosynthesis.</title>
        <authorList>
            <person name="Xiong X."/>
            <person name="Gou J."/>
            <person name="Liao Q."/>
            <person name="Li Y."/>
            <person name="Zhou Q."/>
            <person name="Bi G."/>
            <person name="Li C."/>
            <person name="Du R."/>
            <person name="Wang X."/>
            <person name="Sun T."/>
            <person name="Guo L."/>
            <person name="Liang H."/>
            <person name="Lu P."/>
            <person name="Wu Y."/>
            <person name="Zhang Z."/>
            <person name="Ro D.K."/>
            <person name="Shang Y."/>
            <person name="Huang S."/>
            <person name="Yan J."/>
        </authorList>
    </citation>
    <scope>NUCLEOTIDE SEQUENCE [LARGE SCALE GENOMIC DNA]</scope>
    <source>
        <strain evidence="1">Ta-2019</strain>
    </source>
</reference>